<dbReference type="Pfam" id="PF05593">
    <property type="entry name" value="RHS_repeat"/>
    <property type="match status" value="5"/>
</dbReference>
<dbReference type="InterPro" id="IPR045351">
    <property type="entry name" value="DUF6531"/>
</dbReference>
<keyword evidence="1" id="KW-0175">Coiled coil</keyword>
<evidence type="ECO:0000313" key="8">
    <source>
        <dbReference type="Proteomes" id="UP000268652"/>
    </source>
</evidence>
<dbReference type="NCBIfam" id="TIGR01643">
    <property type="entry name" value="YD_repeat_2x"/>
    <property type="match status" value="7"/>
</dbReference>
<dbReference type="InterPro" id="IPR022385">
    <property type="entry name" value="Rhs_assc_core"/>
</dbReference>
<dbReference type="Proteomes" id="UP000275024">
    <property type="component" value="Unassembled WGS sequence"/>
</dbReference>
<dbReference type="Gene3D" id="2.180.10.10">
    <property type="entry name" value="RHS repeat-associated core"/>
    <property type="match status" value="3"/>
</dbReference>
<feature type="transmembrane region" description="Helical" evidence="3">
    <location>
        <begin position="244"/>
        <end position="272"/>
    </location>
</feature>
<dbReference type="Pfam" id="PF21725">
    <property type="entry name" value="T7SS_signal"/>
    <property type="match status" value="1"/>
</dbReference>
<feature type="compositionally biased region" description="Basic and acidic residues" evidence="2">
    <location>
        <begin position="131"/>
        <end position="144"/>
    </location>
</feature>
<dbReference type="OrthoDB" id="4981820at2"/>
<dbReference type="Pfam" id="PF20148">
    <property type="entry name" value="DUF6531"/>
    <property type="match status" value="1"/>
</dbReference>
<sequence length="1503" mass="164091">MARASDWSPVDMDSDPTPGDPEEVRTLSEDLQEFADDVGEALAQIRGMASDRAVQDWSGLSADAFRGEFDGVPENLSKLQTSYDMAADALARYWPELQRAQAQADRALDRAIAAQADLRAAQTELGGAEDWVGRAGEEAERLQEEGEDPEPPSESEIRSAMRDHDAAEAAASAAQGRVDAAQADLSAARELAQQAKEMREEAARICARDIEAASDAGIQNRSWWEDAIDWVVDNWDTIVDIAKLVVAVLGVVVMIIGGPLAWVVLAAALIVLADTLIKYARGEASLFDVAMAALDCIPGMKGLTTLGALAAGVRGLARTGLRGIRQGALGLGRRTRGDAVPMNGRNACGDPVDMATGELLMSATDVQLPGVLPLIIERHHISSHRHGRCFGRSWASTLDQRLELDEYGVRFHTADGMTLVYPLPMPEAPVLPVEGPRWGLTWDGRPGSPLTIHQRETGRTLHFAPVPGRPGAELPLTAITDRNGNRIRFRYDASGTPTDVVHDGGYHIGVTHIDGRVTELRLLNDPDRPVLRRYGYHDGLLSEIHNSSGLPLTFTYDDHARITRWEDRNGHWYTYDYDERGRCVHTTGTGRFLEYRYAYDDEHHRTVATDSLGHDTVFRFNDSYQLIARTDPLGHTTTRGHDRYDRVLAVADPLGRTTRYTYGDDGHLSALVRPDGEAIHVRYNELGLPTHMVEADGGTWVRAYDQAGNTLSVTDPAGATTRYTYDAHGALASVTEPLRGEVRLERDGAGLVLGVTDDAGAVTRYRRDAFGRVVETVDPSGAVARTEWTVEGRPARHVNVAGGEETWEWDGEGNLLRHTDASSATSRYVPGPFDVPRIQETPDGGRYEIIRDTELRITRVVNPLGLTWEYTYDAAGRLVAEEDFDGRRVSYAYNAAGEVIGRTNAVGQTLTWERGPLGEILEKAADGERVRYRYDRQGRLIGATGTDHELALERDALGRVTVESADGRAVSHTFDQLGRVTGRMTPSGVTSRWTFDEAGRRGTLTTAGRDLDFAFDAYGRETTRTLRTTALTMAQTWDRSGRLTEQTVSRDGAETLRRSLAYRADNYLTAVEHGDMGPTRFTLDAIGRITGVDGPGGAESYAYDRAGNQSLARWDGGSADGLSEDATGERAFAGMRVTRAGAFRYTYDAAGRVTVRSRKRLSRKPETWHYGWDAEDRLTEVTTPDGTRWRYGYDALGRRTAKERLADDGSVAERVTFAWSGTTLVEESDGTTHTTWEYSGQHPVAQIEAVPGADQREFDRRFHSIVTDLVASPTELLDDDGHVVWRRSATVWGVPIEGAGTGAGTDPVDTPLRFSGQYADAETGWHYSVYRHYDPASASFVSADPLGLAPAGNARAYVHNPSNWADPLGLTSCTLTAYADSLRPTANKRGPHFASEYVSPSGRRYHGANGEHVAVPPGGRLEQAMQATGHTQKNCAEINAMARAEAAEGPAAFPTGDQVASMETVRVRGSASQGNAHGTPATPCPDACMPLLDHLGVTYQRTV</sequence>
<proteinExistence type="predicted"/>
<evidence type="ECO:0000259" key="4">
    <source>
        <dbReference type="Pfam" id="PF20148"/>
    </source>
</evidence>
<keyword evidence="8" id="KW-1185">Reference proteome</keyword>
<protein>
    <recommendedName>
        <fullName evidence="10">Type IV secretion protein Rhs</fullName>
    </recommendedName>
</protein>
<organism evidence="6 9">
    <name type="scientific">Streptomyces radicis</name>
    <dbReference type="NCBI Taxonomy" id="1750517"/>
    <lineage>
        <taxon>Bacteria</taxon>
        <taxon>Bacillati</taxon>
        <taxon>Actinomycetota</taxon>
        <taxon>Actinomycetes</taxon>
        <taxon>Kitasatosporales</taxon>
        <taxon>Streptomycetaceae</taxon>
        <taxon>Streptomyces</taxon>
    </lineage>
</organism>
<name>A0A3A9WN19_9ACTN</name>
<feature type="domain" description="DUF6531" evidence="4">
    <location>
        <begin position="349"/>
        <end position="421"/>
    </location>
</feature>
<dbReference type="Proteomes" id="UP000268652">
    <property type="component" value="Unassembled WGS sequence"/>
</dbReference>
<evidence type="ECO:0000313" key="9">
    <source>
        <dbReference type="Proteomes" id="UP000275024"/>
    </source>
</evidence>
<feature type="coiled-coil region" evidence="1">
    <location>
        <begin position="97"/>
        <end position="124"/>
    </location>
</feature>
<dbReference type="PANTHER" id="PTHR32305:SF15">
    <property type="entry name" value="PROTEIN RHSA-RELATED"/>
    <property type="match status" value="1"/>
</dbReference>
<feature type="compositionally biased region" description="Basic and acidic residues" evidence="2">
    <location>
        <begin position="155"/>
        <end position="167"/>
    </location>
</feature>
<evidence type="ECO:0000313" key="7">
    <source>
        <dbReference type="EMBL" id="RKN25128.1"/>
    </source>
</evidence>
<dbReference type="InterPro" id="IPR050708">
    <property type="entry name" value="T6SS_VgrG/RHS"/>
</dbReference>
<evidence type="ECO:0000256" key="1">
    <source>
        <dbReference type="SAM" id="Coils"/>
    </source>
</evidence>
<feature type="coiled-coil region" evidence="1">
    <location>
        <begin position="178"/>
        <end position="208"/>
    </location>
</feature>
<keyword evidence="3" id="KW-1133">Transmembrane helix</keyword>
<accession>A0A3A9WN19</accession>
<comment type="caution">
    <text evidence="6">The sequence shown here is derived from an EMBL/GenBank/DDBJ whole genome shotgun (WGS) entry which is preliminary data.</text>
</comment>
<evidence type="ECO:0000256" key="2">
    <source>
        <dbReference type="SAM" id="MobiDB-lite"/>
    </source>
</evidence>
<dbReference type="NCBIfam" id="TIGR03696">
    <property type="entry name" value="Rhs_assc_core"/>
    <property type="match status" value="1"/>
</dbReference>
<dbReference type="Gene3D" id="1.20.120.330">
    <property type="entry name" value="Nucleotidyltransferases domain 2"/>
    <property type="match status" value="1"/>
</dbReference>
<evidence type="ECO:0000259" key="5">
    <source>
        <dbReference type="Pfam" id="PF21725"/>
    </source>
</evidence>
<dbReference type="EMBL" id="RBDX01000004">
    <property type="protein sequence ID" value="RKN10864.1"/>
    <property type="molecule type" value="Genomic_DNA"/>
</dbReference>
<feature type="domain" description="Putative T7SS secretion signal" evidence="5">
    <location>
        <begin position="19"/>
        <end position="215"/>
    </location>
</feature>
<dbReference type="PANTHER" id="PTHR32305">
    <property type="match status" value="1"/>
</dbReference>
<gene>
    <name evidence="7" type="ORF">D7318_07700</name>
    <name evidence="6" type="ORF">D7319_06845</name>
</gene>
<dbReference type="InterPro" id="IPR031325">
    <property type="entry name" value="RHS_repeat"/>
</dbReference>
<keyword evidence="3" id="KW-0812">Transmembrane</keyword>
<evidence type="ECO:0000313" key="6">
    <source>
        <dbReference type="EMBL" id="RKN10864.1"/>
    </source>
</evidence>
<dbReference type="EMBL" id="RBDY01000004">
    <property type="protein sequence ID" value="RKN25128.1"/>
    <property type="molecule type" value="Genomic_DNA"/>
</dbReference>
<reference evidence="8 9" key="1">
    <citation type="submission" date="2018-09" db="EMBL/GenBank/DDBJ databases">
        <title>Streptomyces sp. nov. DS1-2, an endophytic actinomycete isolated from roots of Dendrobium scabrilingue.</title>
        <authorList>
            <person name="Kuncharoen N."/>
            <person name="Kudo T."/>
            <person name="Ohkuma M."/>
            <person name="Yuki M."/>
            <person name="Tanasupawat S."/>
        </authorList>
    </citation>
    <scope>NUCLEOTIDE SEQUENCE [LARGE SCALE GENOMIC DNA]</scope>
    <source>
        <strain evidence="6 9">AZ1-7</strain>
        <strain evidence="7 8">DS1-2</strain>
    </source>
</reference>
<evidence type="ECO:0008006" key="10">
    <source>
        <dbReference type="Google" id="ProtNLM"/>
    </source>
</evidence>
<feature type="region of interest" description="Disordered" evidence="2">
    <location>
        <begin position="127"/>
        <end position="173"/>
    </location>
</feature>
<dbReference type="InterPro" id="IPR006530">
    <property type="entry name" value="YD"/>
</dbReference>
<evidence type="ECO:0000256" key="3">
    <source>
        <dbReference type="SAM" id="Phobius"/>
    </source>
</evidence>
<keyword evidence="3" id="KW-0472">Membrane</keyword>
<feature type="region of interest" description="Disordered" evidence="2">
    <location>
        <begin position="1"/>
        <end position="24"/>
    </location>
</feature>
<dbReference type="RefSeq" id="WP_120696134.1">
    <property type="nucleotide sequence ID" value="NZ_RBDX01000004.1"/>
</dbReference>
<dbReference type="InterPro" id="IPR049082">
    <property type="entry name" value="T7SS_signal"/>
</dbReference>
<dbReference type="SUPFAM" id="SSF140453">
    <property type="entry name" value="EsxAB dimer-like"/>
    <property type="match status" value="1"/>
</dbReference>
<dbReference type="InterPro" id="IPR036689">
    <property type="entry name" value="ESAT-6-like_sf"/>
</dbReference>